<dbReference type="Proteomes" id="UP000003490">
    <property type="component" value="Unassembled WGS sequence"/>
</dbReference>
<gene>
    <name evidence="1" type="ORF">CLOLEP_02537</name>
</gene>
<organism evidence="1 2">
    <name type="scientific">[Clostridium] leptum DSM 753</name>
    <dbReference type="NCBI Taxonomy" id="428125"/>
    <lineage>
        <taxon>Bacteria</taxon>
        <taxon>Bacillati</taxon>
        <taxon>Bacillota</taxon>
        <taxon>Clostridia</taxon>
        <taxon>Eubacteriales</taxon>
        <taxon>Oscillospiraceae</taxon>
        <taxon>Oscillospiraceae incertae sedis</taxon>
    </lineage>
</organism>
<accession>A7VVC5</accession>
<evidence type="ECO:0000313" key="2">
    <source>
        <dbReference type="Proteomes" id="UP000003490"/>
    </source>
</evidence>
<reference evidence="1 2" key="1">
    <citation type="submission" date="2007-08" db="EMBL/GenBank/DDBJ databases">
        <title>Draft genome sequence of Clostridium leptum (DSM 753).</title>
        <authorList>
            <person name="Sudarsanam P."/>
            <person name="Ley R."/>
            <person name="Guruge J."/>
            <person name="Turnbaugh P.J."/>
            <person name="Mahowald M."/>
            <person name="Liep D."/>
            <person name="Gordon J."/>
        </authorList>
    </citation>
    <scope>NUCLEOTIDE SEQUENCE [LARGE SCALE GENOMIC DNA]</scope>
    <source>
        <strain evidence="1 2">DSM 753</strain>
    </source>
</reference>
<evidence type="ECO:0000313" key="1">
    <source>
        <dbReference type="EMBL" id="EDO60925.1"/>
    </source>
</evidence>
<name>A7VVC5_9FIRM</name>
<dbReference type="AlphaFoldDB" id="A7VVC5"/>
<comment type="caution">
    <text evidence="1">The sequence shown here is derived from an EMBL/GenBank/DDBJ whole genome shotgun (WGS) entry which is preliminary data.</text>
</comment>
<proteinExistence type="predicted"/>
<protein>
    <submittedName>
        <fullName evidence="1">Uncharacterized protein</fullName>
    </submittedName>
</protein>
<dbReference type="HOGENOM" id="CLU_3182087_0_0_9"/>
<dbReference type="EMBL" id="ABCB02000019">
    <property type="protein sequence ID" value="EDO60925.1"/>
    <property type="molecule type" value="Genomic_DNA"/>
</dbReference>
<reference evidence="1 2" key="2">
    <citation type="submission" date="2007-08" db="EMBL/GenBank/DDBJ databases">
        <authorList>
            <person name="Fulton L."/>
            <person name="Clifton S."/>
            <person name="Fulton B."/>
            <person name="Xu J."/>
            <person name="Minx P."/>
            <person name="Pepin K.H."/>
            <person name="Johnson M."/>
            <person name="Thiruvilangam P."/>
            <person name="Bhonagiri V."/>
            <person name="Nash W.E."/>
            <person name="Wang C."/>
            <person name="Mardis E.R."/>
            <person name="Wilson R.K."/>
        </authorList>
    </citation>
    <scope>NUCLEOTIDE SEQUENCE [LARGE SCALE GENOMIC DNA]</scope>
    <source>
        <strain evidence="1 2">DSM 753</strain>
    </source>
</reference>
<sequence length="46" mass="4941">MALLKGSLFIAAVRVRAGAFAVRLWDVRRPGLQASSYSARPEPLAA</sequence>